<keyword evidence="3" id="KW-0808">Transferase</keyword>
<feature type="domain" description="Glycerol-3-phosphate acyltransferase RAM2/GPAT1-8 HAD-like" evidence="8">
    <location>
        <begin position="2"/>
        <end position="94"/>
    </location>
</feature>
<accession>A0A2U1LFU5</accession>
<keyword evidence="7" id="KW-0012">Acyltransferase</keyword>
<evidence type="ECO:0000256" key="2">
    <source>
        <dbReference type="ARBA" id="ARBA00007937"/>
    </source>
</evidence>
<keyword evidence="5" id="KW-1133">Transmembrane helix</keyword>
<dbReference type="PANTHER" id="PTHR15486:SF70">
    <property type="entry name" value="GLYCEROL-3-PHOSPHATE ACYLTRANSFERASE 8-RELATED"/>
    <property type="match status" value="1"/>
</dbReference>
<dbReference type="GO" id="GO:0010143">
    <property type="term" value="P:cutin biosynthetic process"/>
    <property type="evidence" value="ECO:0007669"/>
    <property type="project" value="TreeGrafter"/>
</dbReference>
<dbReference type="GO" id="GO:0016791">
    <property type="term" value="F:phosphatase activity"/>
    <property type="evidence" value="ECO:0007669"/>
    <property type="project" value="TreeGrafter"/>
</dbReference>
<proteinExistence type="inferred from homology"/>
<dbReference type="EMBL" id="PKPP01009621">
    <property type="protein sequence ID" value="PWA47853.1"/>
    <property type="molecule type" value="Genomic_DNA"/>
</dbReference>
<keyword evidence="6" id="KW-0472">Membrane</keyword>
<organism evidence="9 10">
    <name type="scientific">Artemisia annua</name>
    <name type="common">Sweet wormwood</name>
    <dbReference type="NCBI Taxonomy" id="35608"/>
    <lineage>
        <taxon>Eukaryota</taxon>
        <taxon>Viridiplantae</taxon>
        <taxon>Streptophyta</taxon>
        <taxon>Embryophyta</taxon>
        <taxon>Tracheophyta</taxon>
        <taxon>Spermatophyta</taxon>
        <taxon>Magnoliopsida</taxon>
        <taxon>eudicotyledons</taxon>
        <taxon>Gunneridae</taxon>
        <taxon>Pentapetalae</taxon>
        <taxon>asterids</taxon>
        <taxon>campanulids</taxon>
        <taxon>Asterales</taxon>
        <taxon>Asteraceae</taxon>
        <taxon>Asteroideae</taxon>
        <taxon>Anthemideae</taxon>
        <taxon>Artemisiinae</taxon>
        <taxon>Artemisia</taxon>
    </lineage>
</organism>
<protein>
    <submittedName>
        <fullName evidence="9">HAD-like domain-containing protein</fullName>
    </submittedName>
</protein>
<keyword evidence="4" id="KW-0812">Transmembrane</keyword>
<evidence type="ECO:0000256" key="1">
    <source>
        <dbReference type="ARBA" id="ARBA00004370"/>
    </source>
</evidence>
<evidence type="ECO:0000256" key="5">
    <source>
        <dbReference type="ARBA" id="ARBA00022989"/>
    </source>
</evidence>
<name>A0A2U1LFU5_ARTAN</name>
<keyword evidence="10" id="KW-1185">Reference proteome</keyword>
<evidence type="ECO:0000256" key="3">
    <source>
        <dbReference type="ARBA" id="ARBA00022679"/>
    </source>
</evidence>
<sequence>MCEKKVVVTANPVVMVDVFVKEWLGGDKVIGTAIEVHLRTGKATGFVKEPGVLFGELKRLAVVKEFGDDIPDIGIGDRDTDFEFMSICKESYIVPTDHYARLVSPDRLKTQLIFHDAYQVPPPSSMITYIQLPFRFVTSPFRCYFNVTLVKGIVKSIYSRSWSWWQEA</sequence>
<dbReference type="OrthoDB" id="1671079at2759"/>
<dbReference type="GO" id="GO:0016020">
    <property type="term" value="C:membrane"/>
    <property type="evidence" value="ECO:0007669"/>
    <property type="project" value="UniProtKB-SubCell"/>
</dbReference>
<evidence type="ECO:0000313" key="10">
    <source>
        <dbReference type="Proteomes" id="UP000245207"/>
    </source>
</evidence>
<dbReference type="STRING" id="35608.A0A2U1LFU5"/>
<comment type="similarity">
    <text evidence="2">Belongs to the GPAT/DAPAT family.</text>
</comment>
<dbReference type="PANTHER" id="PTHR15486">
    <property type="entry name" value="ANCIENT UBIQUITOUS PROTEIN"/>
    <property type="match status" value="1"/>
</dbReference>
<comment type="subcellular location">
    <subcellularLocation>
        <location evidence="1">Membrane</location>
    </subcellularLocation>
</comment>
<reference evidence="9 10" key="1">
    <citation type="journal article" date="2018" name="Mol. Plant">
        <title>The genome of Artemisia annua provides insight into the evolution of Asteraceae family and artemisinin biosynthesis.</title>
        <authorList>
            <person name="Shen Q."/>
            <person name="Zhang L."/>
            <person name="Liao Z."/>
            <person name="Wang S."/>
            <person name="Yan T."/>
            <person name="Shi P."/>
            <person name="Liu M."/>
            <person name="Fu X."/>
            <person name="Pan Q."/>
            <person name="Wang Y."/>
            <person name="Lv Z."/>
            <person name="Lu X."/>
            <person name="Zhang F."/>
            <person name="Jiang W."/>
            <person name="Ma Y."/>
            <person name="Chen M."/>
            <person name="Hao X."/>
            <person name="Li L."/>
            <person name="Tang Y."/>
            <person name="Lv G."/>
            <person name="Zhou Y."/>
            <person name="Sun X."/>
            <person name="Brodelius P.E."/>
            <person name="Rose J.K.C."/>
            <person name="Tang K."/>
        </authorList>
    </citation>
    <scope>NUCLEOTIDE SEQUENCE [LARGE SCALE GENOMIC DNA]</scope>
    <source>
        <strain evidence="10">cv. Huhao1</strain>
        <tissue evidence="9">Leaf</tissue>
    </source>
</reference>
<evidence type="ECO:0000256" key="4">
    <source>
        <dbReference type="ARBA" id="ARBA00022692"/>
    </source>
</evidence>
<evidence type="ECO:0000256" key="7">
    <source>
        <dbReference type="ARBA" id="ARBA00023315"/>
    </source>
</evidence>
<dbReference type="InterPro" id="IPR056462">
    <property type="entry name" value="HAD_RAM2/GPAT1-8"/>
</dbReference>
<dbReference type="GO" id="GO:0090447">
    <property type="term" value="F:glycerol-3-phosphate 2-O-acyltransferase activity"/>
    <property type="evidence" value="ECO:0007669"/>
    <property type="project" value="TreeGrafter"/>
</dbReference>
<comment type="caution">
    <text evidence="9">The sequence shown here is derived from an EMBL/GenBank/DDBJ whole genome shotgun (WGS) entry which is preliminary data.</text>
</comment>
<dbReference type="AlphaFoldDB" id="A0A2U1LFU5"/>
<dbReference type="Pfam" id="PF23270">
    <property type="entry name" value="HAD_RAM2_N"/>
    <property type="match status" value="1"/>
</dbReference>
<dbReference type="Gene3D" id="3.40.50.1000">
    <property type="entry name" value="HAD superfamily/HAD-like"/>
    <property type="match status" value="1"/>
</dbReference>
<evidence type="ECO:0000259" key="8">
    <source>
        <dbReference type="Pfam" id="PF23270"/>
    </source>
</evidence>
<dbReference type="InterPro" id="IPR023214">
    <property type="entry name" value="HAD_sf"/>
</dbReference>
<evidence type="ECO:0000256" key="6">
    <source>
        <dbReference type="ARBA" id="ARBA00023136"/>
    </source>
</evidence>
<evidence type="ECO:0000313" key="9">
    <source>
        <dbReference type="EMBL" id="PWA47853.1"/>
    </source>
</evidence>
<gene>
    <name evidence="9" type="ORF">CTI12_AA495720</name>
</gene>
<dbReference type="Proteomes" id="UP000245207">
    <property type="component" value="Unassembled WGS sequence"/>
</dbReference>